<protein>
    <recommendedName>
        <fullName evidence="3">F-box domain-containing protein</fullName>
    </recommendedName>
</protein>
<dbReference type="Proteomes" id="UP001221142">
    <property type="component" value="Unassembled WGS sequence"/>
</dbReference>
<accession>A0AAD7B1Y6</accession>
<evidence type="ECO:0000313" key="2">
    <source>
        <dbReference type="Proteomes" id="UP001221142"/>
    </source>
</evidence>
<reference evidence="1" key="1">
    <citation type="submission" date="2023-03" db="EMBL/GenBank/DDBJ databases">
        <title>Massive genome expansion in bonnet fungi (Mycena s.s.) driven by repeated elements and novel gene families across ecological guilds.</title>
        <authorList>
            <consortium name="Lawrence Berkeley National Laboratory"/>
            <person name="Harder C.B."/>
            <person name="Miyauchi S."/>
            <person name="Viragh M."/>
            <person name="Kuo A."/>
            <person name="Thoen E."/>
            <person name="Andreopoulos B."/>
            <person name="Lu D."/>
            <person name="Skrede I."/>
            <person name="Drula E."/>
            <person name="Henrissat B."/>
            <person name="Morin E."/>
            <person name="Kohler A."/>
            <person name="Barry K."/>
            <person name="LaButti K."/>
            <person name="Morin E."/>
            <person name="Salamov A."/>
            <person name="Lipzen A."/>
            <person name="Mereny Z."/>
            <person name="Hegedus B."/>
            <person name="Baldrian P."/>
            <person name="Stursova M."/>
            <person name="Weitz H."/>
            <person name="Taylor A."/>
            <person name="Grigoriev I.V."/>
            <person name="Nagy L.G."/>
            <person name="Martin F."/>
            <person name="Kauserud H."/>
        </authorList>
    </citation>
    <scope>NUCLEOTIDE SEQUENCE</scope>
    <source>
        <strain evidence="1">9284</strain>
    </source>
</reference>
<dbReference type="EMBL" id="JARKIF010000049">
    <property type="protein sequence ID" value="KAJ7607501.1"/>
    <property type="molecule type" value="Genomic_DNA"/>
</dbReference>
<name>A0AAD7B1Y6_9AGAR</name>
<gene>
    <name evidence="1" type="ORF">FB45DRAFT_1040188</name>
</gene>
<comment type="caution">
    <text evidence="1">The sequence shown here is derived from an EMBL/GenBank/DDBJ whole genome shotgun (WGS) entry which is preliminary data.</text>
</comment>
<sequence>MSIIDSPHEISHLSSPLLETELQRLANAPLRTLSEVCSCWHEMTMNSPTLWTQVDVHRIVEHKLEAAIRMLQDLLARYHDAPLFIQLTTVDDECVP</sequence>
<evidence type="ECO:0000313" key="1">
    <source>
        <dbReference type="EMBL" id="KAJ7607501.1"/>
    </source>
</evidence>
<dbReference type="InterPro" id="IPR036047">
    <property type="entry name" value="F-box-like_dom_sf"/>
</dbReference>
<evidence type="ECO:0008006" key="3">
    <source>
        <dbReference type="Google" id="ProtNLM"/>
    </source>
</evidence>
<proteinExistence type="predicted"/>
<keyword evidence="2" id="KW-1185">Reference proteome</keyword>
<dbReference type="AlphaFoldDB" id="A0AAD7B1Y6"/>
<organism evidence="1 2">
    <name type="scientific">Roridomyces roridus</name>
    <dbReference type="NCBI Taxonomy" id="1738132"/>
    <lineage>
        <taxon>Eukaryota</taxon>
        <taxon>Fungi</taxon>
        <taxon>Dikarya</taxon>
        <taxon>Basidiomycota</taxon>
        <taxon>Agaricomycotina</taxon>
        <taxon>Agaricomycetes</taxon>
        <taxon>Agaricomycetidae</taxon>
        <taxon>Agaricales</taxon>
        <taxon>Marasmiineae</taxon>
        <taxon>Mycenaceae</taxon>
        <taxon>Roridomyces</taxon>
    </lineage>
</organism>
<dbReference type="SUPFAM" id="SSF81383">
    <property type="entry name" value="F-box domain"/>
    <property type="match status" value="1"/>
</dbReference>